<dbReference type="Gene3D" id="3.30.70.270">
    <property type="match status" value="2"/>
</dbReference>
<keyword evidence="11" id="KW-1185">Reference proteome</keyword>
<dbReference type="GO" id="GO:0008233">
    <property type="term" value="F:peptidase activity"/>
    <property type="evidence" value="ECO:0007669"/>
    <property type="project" value="UniProtKB-KW"/>
</dbReference>
<evidence type="ECO:0000313" key="10">
    <source>
        <dbReference type="EMBL" id="POM59836.1"/>
    </source>
</evidence>
<dbReference type="Gene3D" id="3.10.10.10">
    <property type="entry name" value="HIV Type 1 Reverse Transcriptase, subunit A, domain 1"/>
    <property type="match status" value="1"/>
</dbReference>
<dbReference type="EMBL" id="NCKW01017009">
    <property type="protein sequence ID" value="POM59836.1"/>
    <property type="molecule type" value="Genomic_DNA"/>
</dbReference>
<keyword evidence="6" id="KW-0378">Hydrolase</keyword>
<dbReference type="FunFam" id="3.10.20.370:FF:000001">
    <property type="entry name" value="Retrovirus-related Pol polyprotein from transposon 17.6-like protein"/>
    <property type="match status" value="1"/>
</dbReference>
<dbReference type="GO" id="GO:0006508">
    <property type="term" value="P:proteolysis"/>
    <property type="evidence" value="ECO:0007669"/>
    <property type="project" value="UniProtKB-KW"/>
</dbReference>
<evidence type="ECO:0000259" key="9">
    <source>
        <dbReference type="PROSITE" id="PS50878"/>
    </source>
</evidence>
<keyword evidence="5" id="KW-0255">Endonuclease</keyword>
<keyword evidence="7" id="KW-0695">RNA-directed DNA polymerase</keyword>
<dbReference type="FunFam" id="3.10.10.10:FF:000007">
    <property type="entry name" value="Retrovirus-related Pol polyprotein from transposon 17.6-like Protein"/>
    <property type="match status" value="1"/>
</dbReference>
<reference evidence="10 11" key="1">
    <citation type="journal article" date="2017" name="Genome Biol. Evol.">
        <title>Phytophthora megakarya and P. palmivora, closely related causal agents of cacao black pod rot, underwent increases in genome sizes and gene numbers by different mechanisms.</title>
        <authorList>
            <person name="Ali S.S."/>
            <person name="Shao J."/>
            <person name="Lary D.J."/>
            <person name="Kronmiller B."/>
            <person name="Shen D."/>
            <person name="Strem M.D."/>
            <person name="Amoako-Attah I."/>
            <person name="Akrofi A.Y."/>
            <person name="Begoude B.A."/>
            <person name="Ten Hoopen G.M."/>
            <person name="Coulibaly K."/>
            <person name="Kebe B.I."/>
            <person name="Melnick R.L."/>
            <person name="Guiltinan M.J."/>
            <person name="Tyler B.M."/>
            <person name="Meinhardt L.W."/>
            <person name="Bailey B.A."/>
        </authorList>
    </citation>
    <scope>NUCLEOTIDE SEQUENCE [LARGE SCALE GENOMIC DNA]</scope>
    <source>
        <strain evidence="11">sbr112.9</strain>
    </source>
</reference>
<feature type="region of interest" description="Disordered" evidence="8">
    <location>
        <begin position="51"/>
        <end position="154"/>
    </location>
</feature>
<evidence type="ECO:0000256" key="3">
    <source>
        <dbReference type="ARBA" id="ARBA00022695"/>
    </source>
</evidence>
<sequence>MEIDDTDENVARGVGSTRLPTSSTTNVGSSTSDVDQEGFAAFTNPRGWIAAGKAKREVEPDRRSARPHDKKAKTLLVRKKIDDEEDEDKATISPSSPKPKRRKAAVRQCPDEEARARNDAYLANRDVKTPLKGNENAARTEQSNSRSLGSAVTTAVHRVSPMDEVQKPRGADRETMVKLNAVHDVVAETMDEGTDAQTASAAIESVVADEKGETEMFNLAGEDASDNDERSDDVAETTKLSLADQVQTLMLDRDDDKAHRYVATVRPAMAALRYVHAQRRSRRDDGRGQIAANADRKPEPEGKVRLSGEGSEATTKELIAGCIAPNATTVGATEETNSRNVGAAGNAQPTVMQADTDSIAMDMDGWQVAHGVAPNNAVVTDQAKERADDLRAVDGNTELDDALVAQLGDIASVRMVLKRTKRQYKARRALCAQRRRDARAVDKADVEAMVAEMEVDKRHRRLQQAECRRAKVSLVQGKAVHGEDTEGPEAVAADGLPTAMMYVDGERLAVKLDSGARYTIAGTEWVRRGKRRCCAAPVDFIEGIGGFLLDVVGVWTFTMRNTFGQVVDTEPLWTLSATSAKVAAVRLVNRVQLRHSAVVPIELSVTAPDGEEVDDDLEVLELNKELTAGRIEDWLSGLGDSDTPLENEDEVHIGLEEPTHHIDTGTTAPVMLKRRRQAQAEDAVVEENVVKMLQAGVIEEGNGAWGFPVVLVRKKDGEVRFCVDYRALNRVTKKDVYPLPRIDETLDALGGAPLFTTLDLKAGYWQIEVAPDDRDKTAFTTKKGLYRFIRMPFGLMNAPSTFQRMMNNVLRGLIWTMCLVYLDDIVIFTRGRIERHVVQVATVLERLARAGLTLKLKKCTFAAESMEYLGHVLSADGVRPVDRLIMAVAEFPRPRNPVEIKRFVHLAGYYRKFVEAFGSIMAPLTRLLKKDVESCWSVEQQFAFERVKAALTSKPLLIYPNFAKLFRLVTDASKVGLGACLMQDQGRGWQPIAYASKINSEAESKYSITELECLAVVWAVKLFRPYVYGRKFEIVTDHAALKWLMTRTELAGRLHRWSLTLQEYEFEILYRGGTTNVVADALSRAPVAVLMATGRHPRGRSARPQRRKAVEADAEQKTKDGEPNDGDTNHDDGQRSVAKTLEPEATETATAAVMPVPVVEMSTTTPVDATLAAATTAAAAPATDESSTAACGSSAGSVDDVSIGRDIEDEANSSNNGSDWLCRELRQQAKMMATTGRVVMDVKAKVLEADRANVIEEFGCGSHDGWLDRYGGEHDSKLIDDRRVADCSSVGLDGALGLVDCSRMAVDVQVRRRRAGRGYEVLGVRADCADETDGVIKIVAMGARLEASTSSKAEFIPEFTDSKATGYKHERIGWSAERLPQISGRTDECWTVADVLLDDTLGG</sequence>
<feature type="compositionally biased region" description="Basic residues" evidence="8">
    <location>
        <begin position="68"/>
        <end position="78"/>
    </location>
</feature>
<name>A0A2P4X2S3_9STRA</name>
<dbReference type="InterPro" id="IPR041373">
    <property type="entry name" value="RT_RNaseH"/>
</dbReference>
<evidence type="ECO:0000313" key="11">
    <source>
        <dbReference type="Proteomes" id="UP000237271"/>
    </source>
</evidence>
<dbReference type="GO" id="GO:0004519">
    <property type="term" value="F:endonuclease activity"/>
    <property type="evidence" value="ECO:0007669"/>
    <property type="project" value="UniProtKB-KW"/>
</dbReference>
<evidence type="ECO:0000256" key="5">
    <source>
        <dbReference type="ARBA" id="ARBA00022759"/>
    </source>
</evidence>
<protein>
    <submittedName>
        <fullName evidence="10">Transposase</fullName>
    </submittedName>
</protein>
<dbReference type="InterPro" id="IPR050951">
    <property type="entry name" value="Retrovirus_Pol_polyprotein"/>
</dbReference>
<keyword evidence="4" id="KW-0540">Nuclease</keyword>
<feature type="region of interest" description="Disordered" evidence="8">
    <location>
        <begin position="277"/>
        <end position="311"/>
    </location>
</feature>
<feature type="compositionally biased region" description="Polar residues" evidence="8">
    <location>
        <begin position="137"/>
        <end position="153"/>
    </location>
</feature>
<evidence type="ECO:0000256" key="6">
    <source>
        <dbReference type="ARBA" id="ARBA00022801"/>
    </source>
</evidence>
<evidence type="ECO:0000256" key="4">
    <source>
        <dbReference type="ARBA" id="ARBA00022722"/>
    </source>
</evidence>
<dbReference type="PANTHER" id="PTHR37984">
    <property type="entry name" value="PROTEIN CBG26694"/>
    <property type="match status" value="1"/>
</dbReference>
<feature type="region of interest" description="Disordered" evidence="8">
    <location>
        <begin position="1"/>
        <end position="37"/>
    </location>
</feature>
<evidence type="ECO:0000256" key="1">
    <source>
        <dbReference type="ARBA" id="ARBA00022670"/>
    </source>
</evidence>
<evidence type="ECO:0000256" key="7">
    <source>
        <dbReference type="ARBA" id="ARBA00022918"/>
    </source>
</evidence>
<dbReference type="InterPro" id="IPR043502">
    <property type="entry name" value="DNA/RNA_pol_sf"/>
</dbReference>
<dbReference type="Pfam" id="PF00078">
    <property type="entry name" value="RVT_1"/>
    <property type="match status" value="1"/>
</dbReference>
<dbReference type="InterPro" id="IPR000477">
    <property type="entry name" value="RT_dom"/>
</dbReference>
<feature type="compositionally biased region" description="Basic and acidic residues" evidence="8">
    <location>
        <begin position="294"/>
        <end position="306"/>
    </location>
</feature>
<gene>
    <name evidence="10" type="ORF">PHPALM_31377</name>
</gene>
<feature type="compositionally biased region" description="Low complexity" evidence="8">
    <location>
        <begin position="21"/>
        <end position="32"/>
    </location>
</feature>
<dbReference type="CDD" id="cd09274">
    <property type="entry name" value="RNase_HI_RT_Ty3"/>
    <property type="match status" value="1"/>
</dbReference>
<feature type="compositionally biased region" description="Basic and acidic residues" evidence="8">
    <location>
        <begin position="54"/>
        <end position="67"/>
    </location>
</feature>
<dbReference type="OrthoDB" id="129867at2759"/>
<evidence type="ECO:0000256" key="8">
    <source>
        <dbReference type="SAM" id="MobiDB-lite"/>
    </source>
</evidence>
<keyword evidence="3" id="KW-0548">Nucleotidyltransferase</keyword>
<dbReference type="Proteomes" id="UP000237271">
    <property type="component" value="Unassembled WGS sequence"/>
</dbReference>
<feature type="compositionally biased region" description="Basic and acidic residues" evidence="8">
    <location>
        <begin position="1108"/>
        <end position="1134"/>
    </location>
</feature>
<dbReference type="InterPro" id="IPR043128">
    <property type="entry name" value="Rev_trsase/Diguanyl_cyclase"/>
</dbReference>
<dbReference type="CDD" id="cd01647">
    <property type="entry name" value="RT_LTR"/>
    <property type="match status" value="1"/>
</dbReference>
<organism evidence="10 11">
    <name type="scientific">Phytophthora palmivora</name>
    <dbReference type="NCBI Taxonomy" id="4796"/>
    <lineage>
        <taxon>Eukaryota</taxon>
        <taxon>Sar</taxon>
        <taxon>Stramenopiles</taxon>
        <taxon>Oomycota</taxon>
        <taxon>Peronosporomycetes</taxon>
        <taxon>Peronosporales</taxon>
        <taxon>Peronosporaceae</taxon>
        <taxon>Phytophthora</taxon>
    </lineage>
</organism>
<evidence type="ECO:0000256" key="2">
    <source>
        <dbReference type="ARBA" id="ARBA00022679"/>
    </source>
</evidence>
<feature type="compositionally biased region" description="Basic residues" evidence="8">
    <location>
        <begin position="1095"/>
        <end position="1107"/>
    </location>
</feature>
<dbReference type="GO" id="GO:0003964">
    <property type="term" value="F:RNA-directed DNA polymerase activity"/>
    <property type="evidence" value="ECO:0007669"/>
    <property type="project" value="UniProtKB-KW"/>
</dbReference>
<accession>A0A2P4X2S3</accession>
<dbReference type="FunFam" id="3.30.70.270:FF:000020">
    <property type="entry name" value="Transposon Tf2-6 polyprotein-like Protein"/>
    <property type="match status" value="1"/>
</dbReference>
<proteinExistence type="predicted"/>
<feature type="region of interest" description="Disordered" evidence="8">
    <location>
        <begin position="1093"/>
        <end position="1134"/>
    </location>
</feature>
<dbReference type="SUPFAM" id="SSF56672">
    <property type="entry name" value="DNA/RNA polymerases"/>
    <property type="match status" value="1"/>
</dbReference>
<dbReference type="PROSITE" id="PS50878">
    <property type="entry name" value="RT_POL"/>
    <property type="match status" value="1"/>
</dbReference>
<dbReference type="PANTHER" id="PTHR37984:SF5">
    <property type="entry name" value="PROTEIN NYNRIN-LIKE"/>
    <property type="match status" value="1"/>
</dbReference>
<keyword evidence="1" id="KW-0645">Protease</keyword>
<feature type="domain" description="Reverse transcriptase" evidence="9">
    <location>
        <begin position="693"/>
        <end position="873"/>
    </location>
</feature>
<feature type="compositionally biased region" description="Basic and acidic residues" evidence="8">
    <location>
        <begin position="109"/>
        <end position="118"/>
    </location>
</feature>
<comment type="caution">
    <text evidence="10">The sequence shown here is derived from an EMBL/GenBank/DDBJ whole genome shotgun (WGS) entry which is preliminary data.</text>
</comment>
<dbReference type="Pfam" id="PF17917">
    <property type="entry name" value="RT_RNaseH"/>
    <property type="match status" value="1"/>
</dbReference>
<keyword evidence="2" id="KW-0808">Transferase</keyword>